<feature type="region of interest" description="Disordered" evidence="1">
    <location>
        <begin position="487"/>
        <end position="522"/>
    </location>
</feature>
<protein>
    <recommendedName>
        <fullName evidence="7">DH domain-containing protein</fullName>
    </recommendedName>
</protein>
<evidence type="ECO:0000259" key="2">
    <source>
        <dbReference type="Pfam" id="PF24340"/>
    </source>
</evidence>
<feature type="compositionally biased region" description="Low complexity" evidence="1">
    <location>
        <begin position="1281"/>
        <end position="1290"/>
    </location>
</feature>
<feature type="region of interest" description="Disordered" evidence="1">
    <location>
        <begin position="204"/>
        <end position="339"/>
    </location>
</feature>
<feature type="compositionally biased region" description="Basic residues" evidence="1">
    <location>
        <begin position="220"/>
        <end position="229"/>
    </location>
</feature>
<dbReference type="InterPro" id="IPR056416">
    <property type="entry name" value="DH_2_fung"/>
</dbReference>
<feature type="compositionally biased region" description="Basic residues" evidence="1">
    <location>
        <begin position="997"/>
        <end position="1006"/>
    </location>
</feature>
<keyword evidence="6" id="KW-1185">Reference proteome</keyword>
<feature type="compositionally biased region" description="Basic and acidic residues" evidence="1">
    <location>
        <begin position="328"/>
        <end position="337"/>
    </location>
</feature>
<evidence type="ECO:0000259" key="4">
    <source>
        <dbReference type="Pfam" id="PF24345"/>
    </source>
</evidence>
<dbReference type="InterPro" id="IPR056223">
    <property type="entry name" value="PH_24"/>
</dbReference>
<dbReference type="EMBL" id="ML995834">
    <property type="protein sequence ID" value="KAF2769351.1"/>
    <property type="molecule type" value="Genomic_DNA"/>
</dbReference>
<evidence type="ECO:0000313" key="6">
    <source>
        <dbReference type="Proteomes" id="UP000799436"/>
    </source>
</evidence>
<feature type="compositionally biased region" description="Basic and acidic residues" evidence="1">
    <location>
        <begin position="145"/>
        <end position="185"/>
    </location>
</feature>
<feature type="compositionally biased region" description="Low complexity" evidence="1">
    <location>
        <begin position="436"/>
        <end position="446"/>
    </location>
</feature>
<feature type="region of interest" description="Disordered" evidence="1">
    <location>
        <begin position="1037"/>
        <end position="1237"/>
    </location>
</feature>
<feature type="compositionally biased region" description="Basic and acidic residues" evidence="1">
    <location>
        <begin position="456"/>
        <end position="469"/>
    </location>
</feature>
<evidence type="ECO:0008006" key="7">
    <source>
        <dbReference type="Google" id="ProtNLM"/>
    </source>
</evidence>
<feature type="compositionally biased region" description="Low complexity" evidence="1">
    <location>
        <begin position="1066"/>
        <end position="1075"/>
    </location>
</feature>
<feature type="domain" description="DBL homology" evidence="2">
    <location>
        <begin position="591"/>
        <end position="774"/>
    </location>
</feature>
<feature type="region of interest" description="Disordered" evidence="1">
    <location>
        <begin position="1455"/>
        <end position="1478"/>
    </location>
</feature>
<evidence type="ECO:0000313" key="5">
    <source>
        <dbReference type="EMBL" id="KAF2769351.1"/>
    </source>
</evidence>
<dbReference type="InterPro" id="IPR056222">
    <property type="entry name" value="PH_23"/>
</dbReference>
<feature type="region of interest" description="Disordered" evidence="1">
    <location>
        <begin position="1252"/>
        <end position="1290"/>
    </location>
</feature>
<feature type="region of interest" description="Disordered" evidence="1">
    <location>
        <begin position="984"/>
        <end position="1015"/>
    </location>
</feature>
<feature type="compositionally biased region" description="Acidic residues" evidence="1">
    <location>
        <begin position="1218"/>
        <end position="1227"/>
    </location>
</feature>
<reference evidence="5" key="1">
    <citation type="journal article" date="2020" name="Stud. Mycol.">
        <title>101 Dothideomycetes genomes: a test case for predicting lifestyles and emergence of pathogens.</title>
        <authorList>
            <person name="Haridas S."/>
            <person name="Albert R."/>
            <person name="Binder M."/>
            <person name="Bloem J."/>
            <person name="Labutti K."/>
            <person name="Salamov A."/>
            <person name="Andreopoulos B."/>
            <person name="Baker S."/>
            <person name="Barry K."/>
            <person name="Bills G."/>
            <person name="Bluhm B."/>
            <person name="Cannon C."/>
            <person name="Castanera R."/>
            <person name="Culley D."/>
            <person name="Daum C."/>
            <person name="Ezra D."/>
            <person name="Gonzalez J."/>
            <person name="Henrissat B."/>
            <person name="Kuo A."/>
            <person name="Liang C."/>
            <person name="Lipzen A."/>
            <person name="Lutzoni F."/>
            <person name="Magnuson J."/>
            <person name="Mondo S."/>
            <person name="Nolan M."/>
            <person name="Ohm R."/>
            <person name="Pangilinan J."/>
            <person name="Park H.-J."/>
            <person name="Ramirez L."/>
            <person name="Alfaro M."/>
            <person name="Sun H."/>
            <person name="Tritt A."/>
            <person name="Yoshinaga Y."/>
            <person name="Zwiers L.-H."/>
            <person name="Turgeon B."/>
            <person name="Goodwin S."/>
            <person name="Spatafora J."/>
            <person name="Crous P."/>
            <person name="Grigoriev I."/>
        </authorList>
    </citation>
    <scope>NUCLEOTIDE SEQUENCE</scope>
    <source>
        <strain evidence="5">CBS 116005</strain>
    </source>
</reference>
<feature type="compositionally biased region" description="Polar residues" evidence="1">
    <location>
        <begin position="259"/>
        <end position="289"/>
    </location>
</feature>
<feature type="compositionally biased region" description="Polar residues" evidence="1">
    <location>
        <begin position="1050"/>
        <end position="1065"/>
    </location>
</feature>
<evidence type="ECO:0000256" key="1">
    <source>
        <dbReference type="SAM" id="MobiDB-lite"/>
    </source>
</evidence>
<dbReference type="Pfam" id="PF24340">
    <property type="entry name" value="DH_2"/>
    <property type="match status" value="1"/>
</dbReference>
<proteinExistence type="predicted"/>
<dbReference type="Proteomes" id="UP000799436">
    <property type="component" value="Unassembled WGS sequence"/>
</dbReference>
<sequence length="1669" mass="182477">MPAPNAVTKNGVKKTPEKKGGELKEATLARRKSQDFASKIQGWDAGSQMHDEVVVVEEKDDSATSANDVVEVIVDVPESSDGVERVAAVEPEKQKKSPTGPKTPGEGAIKPSTKSGDAAKASRQMNLERKAWVRRKSRPQAEVPAEVKEATTPKKRVVSDGHWRREKIAKPEKTSPDKEKEKDTTPKPVTIRRSVVSVGLKVPSSVADFVEEQEAPVKVRAVRSTRSRSRSRDRNATPDYEDSGVKVYIKRRKRDDKAGTTSDSSFTAGTGSSFEKQNSSATDLTTPERSPTKAMPPRPSTAPRERKSRRSLDAVREARYVSRFKTAAPERREESMLETRPLPISVPKAAPVIVQPPSKGSRIDNWLAGTSDPFVDCDPSLAPEPLEIPKRKSRRRLDEDPQDNDDAERRASNGRRRRSRPSLEPIDTEKSRTRDLSSLSTPTLRRSTARRHTHSPIKERSSGDVKLAADARTVSDAMLKRDISRHDFARPVPNHGPRLATTASADTLSSKHHHGAMSDTSEQLTIVPEGSVLSRASDGDQAPRHGTGLKRRLTKTSDLVSVLSRDDGRTLRPVRRGTRGSRRVADGGSGSIADAMNELTMDELKYHRELRTLVDGVIPVLLTYVLQKTDATGTKRLFSGSSPAGQAVTRPIVEMGVALEKLKATHKRIPLHDAGELLRWAENASKHYVEYLKSWRLGFRDVMVTLAPADESDKTVATEKQGEKVDVAYLLKRPLVRLKYLAKTFKTVDQLQPSERARALGDRYYELVQEARQRNNDERARLEDEAAASIDPTRARDPKSFAPLAGVTIDPTRSVRARDYFDMDLIHSSGQQLLCKIEVILRDDAPGRGSASDVLFCEVSIAGRWLLIPPIPASYVSARPGDADGEIVVMVRGMLAGGKEWRELMTLKSDDGAAIDEWLSMLSTTPVPAKLNRVSSFNELRGACMSGGLGDKAASYRPPSPTEIDFPLGEPATDKAQQWDGSEVNSIVGDMPTPSLRRTKAKRYRSRPASPISEDSYEQIYARANWIAEQERYSEDERSEIGYQPRPQHRPQSAYQPSQPLWTETSSFVSSSYASTPRKDYSVWLPSTDGRSDDSDSVDEDDRPLPSRPSIHRRTSSAPSMDMPSIPKQRSGPATPRQASDKRNSEPGSAPSKLQRRITPTKPDHTLQPKPKSTSLGLRSGLIPSLTPAFLRRSRRPSSPLKHEYEPSTASESMTDSDLSDLDDDTESVTSKSSAEDGAAISTIGELKDFRNPAALRPKSRSVSAKSAGASEEQPAAPDASQVPSRQPSSQSVQLAKSVACIFAWADRGTWGSLHPEECSIVVTPGLIEAFDLHQAAAAISSSGIGDSVSPSQRGVRPLIALELTPLVPLRRGTALDISIRSPPTADCLLRSSNNIMFRSRSPEECEKLYGAINRARIDNPTYIALQNARGPVATSNWAEKMDMMNAARTTKPSFLGSLSRKSSTYRSKGSRAASTAATDSSIGTINSAFSALKRFSGGKGVFNIAKSTLTSREGTRSTYSDSLSSGAATPLPIDPSMGTPLGITNAKIRLYLRETASKWRDMGSARLTVMLPPRQFPGAAADPRTAGLEKRIVISGKKEGEILLDVTLGEQCFERVARTGIAMSVWQDQAAVGATGGVSSASSKVFMIQLKSEREAAYTFGLVGKLRY</sequence>
<dbReference type="OrthoDB" id="5408934at2759"/>
<accession>A0A6G1L8U1</accession>
<feature type="domain" description="PH" evidence="3">
    <location>
        <begin position="788"/>
        <end position="929"/>
    </location>
</feature>
<evidence type="ECO:0000259" key="3">
    <source>
        <dbReference type="Pfam" id="PF24344"/>
    </source>
</evidence>
<feature type="region of interest" description="Disordered" evidence="1">
    <location>
        <begin position="1"/>
        <end position="52"/>
    </location>
</feature>
<organism evidence="5 6">
    <name type="scientific">Teratosphaeria nubilosa</name>
    <dbReference type="NCBI Taxonomy" id="161662"/>
    <lineage>
        <taxon>Eukaryota</taxon>
        <taxon>Fungi</taxon>
        <taxon>Dikarya</taxon>
        <taxon>Ascomycota</taxon>
        <taxon>Pezizomycotina</taxon>
        <taxon>Dothideomycetes</taxon>
        <taxon>Dothideomycetidae</taxon>
        <taxon>Mycosphaerellales</taxon>
        <taxon>Teratosphaeriaceae</taxon>
        <taxon>Teratosphaeria</taxon>
    </lineage>
</organism>
<feature type="region of interest" description="Disordered" evidence="1">
    <location>
        <begin position="374"/>
        <end position="469"/>
    </location>
</feature>
<dbReference type="Pfam" id="PF24344">
    <property type="entry name" value="PH_23"/>
    <property type="match status" value="1"/>
</dbReference>
<feature type="compositionally biased region" description="Basic and acidic residues" evidence="1">
    <location>
        <begin position="310"/>
        <end position="320"/>
    </location>
</feature>
<dbReference type="Pfam" id="PF24345">
    <property type="entry name" value="PH_24"/>
    <property type="match status" value="1"/>
</dbReference>
<gene>
    <name evidence="5" type="ORF">EJ03DRAFT_351304</name>
</gene>
<feature type="domain" description="PH" evidence="4">
    <location>
        <begin position="1288"/>
        <end position="1431"/>
    </location>
</feature>
<feature type="region of interest" description="Disordered" evidence="1">
    <location>
        <begin position="76"/>
        <end position="191"/>
    </location>
</feature>
<feature type="compositionally biased region" description="Basic and acidic residues" evidence="1">
    <location>
        <begin position="14"/>
        <end position="34"/>
    </location>
</feature>
<name>A0A6G1L8U1_9PEZI</name>